<comment type="caution">
    <text evidence="2">The sequence shown here is derived from an EMBL/GenBank/DDBJ whole genome shotgun (WGS) entry which is preliminary data.</text>
</comment>
<sequence length="88" mass="9749">MEGAFKPHDIERRSVAGKLPPENEILGSEFADIERTAPNGKQRKPKTNRGLSSSRVFLQRAICQARAVLSRSNGLLFHQVTPSDSYAL</sequence>
<protein>
    <submittedName>
        <fullName evidence="2">Uncharacterized protein</fullName>
    </submittedName>
</protein>
<name>A0AA40FYV7_9HYME</name>
<accession>A0AA40FYV7</accession>
<feature type="compositionally biased region" description="Basic and acidic residues" evidence="1">
    <location>
        <begin position="1"/>
        <end position="14"/>
    </location>
</feature>
<evidence type="ECO:0000256" key="1">
    <source>
        <dbReference type="SAM" id="MobiDB-lite"/>
    </source>
</evidence>
<evidence type="ECO:0000313" key="3">
    <source>
        <dbReference type="Proteomes" id="UP001177670"/>
    </source>
</evidence>
<dbReference type="AlphaFoldDB" id="A0AA40FYV7"/>
<dbReference type="EMBL" id="JAHYIQ010000012">
    <property type="protein sequence ID" value="KAK1127595.1"/>
    <property type="molecule type" value="Genomic_DNA"/>
</dbReference>
<evidence type="ECO:0000313" key="2">
    <source>
        <dbReference type="EMBL" id="KAK1127595.1"/>
    </source>
</evidence>
<reference evidence="2" key="1">
    <citation type="submission" date="2021-10" db="EMBL/GenBank/DDBJ databases">
        <title>Melipona bicolor Genome sequencing and assembly.</title>
        <authorList>
            <person name="Araujo N.S."/>
            <person name="Arias M.C."/>
        </authorList>
    </citation>
    <scope>NUCLEOTIDE SEQUENCE</scope>
    <source>
        <strain evidence="2">USP_2M_L1-L4_2017</strain>
        <tissue evidence="2">Whole body</tissue>
    </source>
</reference>
<dbReference type="Proteomes" id="UP001177670">
    <property type="component" value="Unassembled WGS sequence"/>
</dbReference>
<keyword evidence="3" id="KW-1185">Reference proteome</keyword>
<feature type="region of interest" description="Disordered" evidence="1">
    <location>
        <begin position="1"/>
        <end position="52"/>
    </location>
</feature>
<gene>
    <name evidence="2" type="ORF">K0M31_004125</name>
</gene>
<organism evidence="2 3">
    <name type="scientific">Melipona bicolor</name>
    <dbReference type="NCBI Taxonomy" id="60889"/>
    <lineage>
        <taxon>Eukaryota</taxon>
        <taxon>Metazoa</taxon>
        <taxon>Ecdysozoa</taxon>
        <taxon>Arthropoda</taxon>
        <taxon>Hexapoda</taxon>
        <taxon>Insecta</taxon>
        <taxon>Pterygota</taxon>
        <taxon>Neoptera</taxon>
        <taxon>Endopterygota</taxon>
        <taxon>Hymenoptera</taxon>
        <taxon>Apocrita</taxon>
        <taxon>Aculeata</taxon>
        <taxon>Apoidea</taxon>
        <taxon>Anthophila</taxon>
        <taxon>Apidae</taxon>
        <taxon>Melipona</taxon>
    </lineage>
</organism>
<proteinExistence type="predicted"/>